<reference evidence="1" key="1">
    <citation type="submission" date="2022-07" db="EMBL/GenBank/DDBJ databases">
        <title>Phylogenomic reconstructions and comparative analyses of Kickxellomycotina fungi.</title>
        <authorList>
            <person name="Reynolds N.K."/>
            <person name="Stajich J.E."/>
            <person name="Barry K."/>
            <person name="Grigoriev I.V."/>
            <person name="Crous P."/>
            <person name="Smith M.E."/>
        </authorList>
    </citation>
    <scope>NUCLEOTIDE SEQUENCE</scope>
    <source>
        <strain evidence="1">BCRC 34780</strain>
    </source>
</reference>
<dbReference type="Proteomes" id="UP001140087">
    <property type="component" value="Unassembled WGS sequence"/>
</dbReference>
<dbReference type="EMBL" id="JANBUN010000454">
    <property type="protein sequence ID" value="KAJ2803637.1"/>
    <property type="molecule type" value="Genomic_DNA"/>
</dbReference>
<name>A0ACC1L8M8_9FUNG</name>
<evidence type="ECO:0000313" key="1">
    <source>
        <dbReference type="EMBL" id="KAJ2803637.1"/>
    </source>
</evidence>
<proteinExistence type="predicted"/>
<accession>A0ACC1L8M8</accession>
<keyword evidence="2" id="KW-1185">Reference proteome</keyword>
<organism evidence="1 2">
    <name type="scientific">Coemansia helicoidea</name>
    <dbReference type="NCBI Taxonomy" id="1286919"/>
    <lineage>
        <taxon>Eukaryota</taxon>
        <taxon>Fungi</taxon>
        <taxon>Fungi incertae sedis</taxon>
        <taxon>Zoopagomycota</taxon>
        <taxon>Kickxellomycotina</taxon>
        <taxon>Kickxellomycetes</taxon>
        <taxon>Kickxellales</taxon>
        <taxon>Kickxellaceae</taxon>
        <taxon>Coemansia</taxon>
    </lineage>
</organism>
<comment type="caution">
    <text evidence="1">The sequence shown here is derived from an EMBL/GenBank/DDBJ whole genome shotgun (WGS) entry which is preliminary data.</text>
</comment>
<evidence type="ECO:0000313" key="2">
    <source>
        <dbReference type="Proteomes" id="UP001140087"/>
    </source>
</evidence>
<gene>
    <name evidence="1" type="ORF">H4R21_001958</name>
</gene>
<sequence length="598" mass="63808">MGYCTWNAFYHAVDHGRLVSALRCIGARADQPLPGWVLIDDGWQAVDAYGGHGRLHDMYADENKFPGQLRRTVDVLSGLGIRRIGVWHALWGYWGGIDPAGPLAQQYALVACRRRRSLAADRDSELLLIAPSSIRAFYDAFYAWLRAQGVSFVKVDYQGAFEALDSYADASPQDAPAAIAAMRVAYYDAMEAAALKHFGPGSVIYCMAQSPFVVARALQHQGQHQCAVDGVLPDAERMVFRNSEDYVPEKTASHGWHIYCNMANTVWSRTLGDYFTTDWDMFQPGQPESGVHAAARALSGGMVYVTATDADVEAADLRSVAGSDGSVMPHQPLLLDDRCLFADMTAVPAILAASFAAPKAHALVVALFNVSSSAVVAPVAVCRMYTEAMRRLEHQLHQQIAAGGNVAPSLRLAAMDGLAGDFLAIHQHSTGRVQVVAAGSASAHVFGLQPLACDAVTVAGMTPIRSADRSATLYAACVGDTGRYGGAAAVERSVCGVLSLSVPDTPRSSPPPPPSQRQWHVRARIAAGSRQTTFVFSSREAAAADGHQLPITVRDVRVSGGGGSSGAADWHFDERTGALRVVLHPSAAASSVTVYLCA</sequence>
<protein>
    <submittedName>
        <fullName evidence="1">Uncharacterized protein</fullName>
    </submittedName>
</protein>